<evidence type="ECO:0000256" key="1">
    <source>
        <dbReference type="ARBA" id="ARBA00001947"/>
    </source>
</evidence>
<evidence type="ECO:0000256" key="3">
    <source>
        <dbReference type="ARBA" id="ARBA00022723"/>
    </source>
</evidence>
<gene>
    <name evidence="7" type="ORF">MWN33_05095</name>
</gene>
<dbReference type="InterPro" id="IPR023696">
    <property type="entry name" value="Ureohydrolase_dom_sf"/>
</dbReference>
<dbReference type="Pfam" id="PF00850">
    <property type="entry name" value="Hist_deacetyl"/>
    <property type="match status" value="1"/>
</dbReference>
<evidence type="ECO:0000256" key="5">
    <source>
        <dbReference type="ARBA" id="ARBA00022833"/>
    </source>
</evidence>
<accession>A0ABT0DK04</accession>
<keyword evidence="3" id="KW-0479">Metal-binding</keyword>
<sequence>MKVIYDEVQKRHHPGFFLTSGARAPNPETPARADMLFAAATKAGLIHEVPPDLGLAPAASVHTPEYLAFLATIYTRWQRIELASEEVIPNIHPDRRDGAYPLSAVGQAGYHMADTSCPIGADTYECALRSAHAAAQAARLVSAGDPAAYALCRPPGHHAFADLAGGFCYLNNAAIAAQALRATADRVTILDVDLHHGNGTQGIFYARPDVLTVSIHADPARFYPFFWGHADERGRDAGLGYNLNLPLERKTGDEGFLAALDRALERIAAFAPGALVVALGLDAYEGDPFAGLAVTTPGFGRIGARIAQLALPTVIVQEGGYACEALGANLVSFLDGFRAGHRVGVALGGERP</sequence>
<proteinExistence type="inferred from homology"/>
<dbReference type="PRINTS" id="PR01270">
    <property type="entry name" value="HDASUPER"/>
</dbReference>
<keyword evidence="5" id="KW-0862">Zinc</keyword>
<dbReference type="Gene3D" id="3.40.800.20">
    <property type="entry name" value="Histone deacetylase domain"/>
    <property type="match status" value="1"/>
</dbReference>
<evidence type="ECO:0000313" key="7">
    <source>
        <dbReference type="EMBL" id="MCK0207407.1"/>
    </source>
</evidence>
<dbReference type="InterPro" id="IPR000286">
    <property type="entry name" value="HDACs"/>
</dbReference>
<evidence type="ECO:0000259" key="6">
    <source>
        <dbReference type="Pfam" id="PF00850"/>
    </source>
</evidence>
<reference evidence="7 8" key="1">
    <citation type="submission" date="2022-04" db="EMBL/GenBank/DDBJ databases">
        <authorList>
            <person name="Grouzdev D.S."/>
            <person name="Pantiukh K.S."/>
            <person name="Krutkina M.S."/>
        </authorList>
    </citation>
    <scope>NUCLEOTIDE SEQUENCE [LARGE SCALE GENOMIC DNA]</scope>
    <source>
        <strain evidence="7 8">Jip08</strain>
    </source>
</reference>
<dbReference type="RefSeq" id="WP_247199312.1">
    <property type="nucleotide sequence ID" value="NZ_JALKCG010000001.1"/>
</dbReference>
<evidence type="ECO:0000256" key="4">
    <source>
        <dbReference type="ARBA" id="ARBA00022801"/>
    </source>
</evidence>
<comment type="cofactor">
    <cofactor evidence="1">
        <name>Zn(2+)</name>
        <dbReference type="ChEBI" id="CHEBI:29105"/>
    </cofactor>
</comment>
<dbReference type="SUPFAM" id="SSF52768">
    <property type="entry name" value="Arginase/deacetylase"/>
    <property type="match status" value="1"/>
</dbReference>
<comment type="caution">
    <text evidence="7">The sequence shown here is derived from an EMBL/GenBank/DDBJ whole genome shotgun (WGS) entry which is preliminary data.</text>
</comment>
<organism evidence="7 8">
    <name type="scientific">Ancylobacter koreensis</name>
    <dbReference type="NCBI Taxonomy" id="266121"/>
    <lineage>
        <taxon>Bacteria</taxon>
        <taxon>Pseudomonadati</taxon>
        <taxon>Pseudomonadota</taxon>
        <taxon>Alphaproteobacteria</taxon>
        <taxon>Hyphomicrobiales</taxon>
        <taxon>Xanthobacteraceae</taxon>
        <taxon>Ancylobacter</taxon>
    </lineage>
</organism>
<comment type="similarity">
    <text evidence="2">Belongs to the histone deacetylase family.</text>
</comment>
<name>A0ABT0DK04_9HYPH</name>
<dbReference type="PANTHER" id="PTHR10625">
    <property type="entry name" value="HISTONE DEACETYLASE HDAC1-RELATED"/>
    <property type="match status" value="1"/>
</dbReference>
<evidence type="ECO:0000313" key="8">
    <source>
        <dbReference type="Proteomes" id="UP001202867"/>
    </source>
</evidence>
<dbReference type="CDD" id="cd10001">
    <property type="entry name" value="HDAC_classII_APAH"/>
    <property type="match status" value="1"/>
</dbReference>
<dbReference type="InterPro" id="IPR037138">
    <property type="entry name" value="His_deacetylse_dom_sf"/>
</dbReference>
<dbReference type="InterPro" id="IPR023801">
    <property type="entry name" value="His_deacetylse_dom"/>
</dbReference>
<keyword evidence="8" id="KW-1185">Reference proteome</keyword>
<evidence type="ECO:0000256" key="2">
    <source>
        <dbReference type="ARBA" id="ARBA00005947"/>
    </source>
</evidence>
<dbReference type="PANTHER" id="PTHR10625:SF17">
    <property type="entry name" value="HISTONE DEACETYLASE 8"/>
    <property type="match status" value="1"/>
</dbReference>
<keyword evidence="4" id="KW-0378">Hydrolase</keyword>
<protein>
    <submittedName>
        <fullName evidence="7">Histone deacetylase family protein</fullName>
    </submittedName>
</protein>
<dbReference type="Proteomes" id="UP001202867">
    <property type="component" value="Unassembled WGS sequence"/>
</dbReference>
<feature type="domain" description="Histone deacetylase" evidence="6">
    <location>
        <begin position="27"/>
        <end position="332"/>
    </location>
</feature>
<dbReference type="EMBL" id="JALKCG010000001">
    <property type="protein sequence ID" value="MCK0207407.1"/>
    <property type="molecule type" value="Genomic_DNA"/>
</dbReference>
<reference evidence="8" key="2">
    <citation type="submission" date="2023-07" db="EMBL/GenBank/DDBJ databases">
        <title>Ancylobacter moscoviensis sp. nov., facultatively methylotrophic bacteria from activated sludge and the reclassification of Starkeya novella (Starkey 1934) Kelly et al. 2000 as Ancylobacter novellus comb. nov., Starkeya koreensis Im et al. 2006 as Ancylobacter koreensis comb.nov., Angulomicrobium tetraedrale Vasil'eva et al. 1986 as Ancylobacter tetraedralis comb. nov., Angulomicrobium amanitiforme Fritz et al. 2004 as Ancylobacter amanitiformis comb. nov. and Methylorhabdus multivorans Doronina et al. 1996 as Ancylobacter multivorans comb. nov. and emended description of the genus Ancylobacter.</title>
        <authorList>
            <person name="Doronina N."/>
            <person name="Chemodurova A."/>
            <person name="Grouzdev D."/>
            <person name="Koziaeva V."/>
            <person name="Shi W."/>
            <person name="Wu L."/>
            <person name="Kaparullina E."/>
        </authorList>
    </citation>
    <scope>NUCLEOTIDE SEQUENCE [LARGE SCALE GENOMIC DNA]</scope>
    <source>
        <strain evidence="8">Jip08</strain>
    </source>
</reference>